<keyword evidence="3" id="KW-1185">Reference proteome</keyword>
<evidence type="ECO:0000313" key="2">
    <source>
        <dbReference type="EMBL" id="KAF5930666.1"/>
    </source>
</evidence>
<feature type="coiled-coil region" evidence="1">
    <location>
        <begin position="76"/>
        <end position="144"/>
    </location>
</feature>
<reference evidence="2 3" key="2">
    <citation type="submission" date="2020-07" db="EMBL/GenBank/DDBJ databases">
        <title>Genome assembly of wild tea tree DASZ reveals pedigree and selection history of tea varieties.</title>
        <authorList>
            <person name="Zhang W."/>
        </authorList>
    </citation>
    <scope>NUCLEOTIDE SEQUENCE [LARGE SCALE GENOMIC DNA]</scope>
    <source>
        <strain evidence="3">cv. G240</strain>
        <tissue evidence="2">Leaf</tissue>
    </source>
</reference>
<reference evidence="3" key="1">
    <citation type="journal article" date="2020" name="Nat. Commun.">
        <title>Genome assembly of wild tea tree DASZ reveals pedigree and selection history of tea varieties.</title>
        <authorList>
            <person name="Zhang W."/>
            <person name="Zhang Y."/>
            <person name="Qiu H."/>
            <person name="Guo Y."/>
            <person name="Wan H."/>
            <person name="Zhang X."/>
            <person name="Scossa F."/>
            <person name="Alseekh S."/>
            <person name="Zhang Q."/>
            <person name="Wang P."/>
            <person name="Xu L."/>
            <person name="Schmidt M.H."/>
            <person name="Jia X."/>
            <person name="Li D."/>
            <person name="Zhu A."/>
            <person name="Guo F."/>
            <person name="Chen W."/>
            <person name="Ni D."/>
            <person name="Usadel B."/>
            <person name="Fernie A.R."/>
            <person name="Wen W."/>
        </authorList>
    </citation>
    <scope>NUCLEOTIDE SEQUENCE [LARGE SCALE GENOMIC DNA]</scope>
    <source>
        <strain evidence="3">cv. G240</strain>
    </source>
</reference>
<accession>A0A7J7FUG3</accession>
<keyword evidence="1" id="KW-0175">Coiled coil</keyword>
<dbReference type="Proteomes" id="UP000593564">
    <property type="component" value="Unassembled WGS sequence"/>
</dbReference>
<proteinExistence type="predicted"/>
<evidence type="ECO:0000256" key="1">
    <source>
        <dbReference type="SAM" id="Coils"/>
    </source>
</evidence>
<dbReference type="AlphaFoldDB" id="A0A7J7FUG3"/>
<protein>
    <submittedName>
        <fullName evidence="2">Uncharacterized protein</fullName>
    </submittedName>
</protein>
<name>A0A7J7FUG3_CAMSI</name>
<organism evidence="2 3">
    <name type="scientific">Camellia sinensis</name>
    <name type="common">Tea plant</name>
    <name type="synonym">Thea sinensis</name>
    <dbReference type="NCBI Taxonomy" id="4442"/>
    <lineage>
        <taxon>Eukaryota</taxon>
        <taxon>Viridiplantae</taxon>
        <taxon>Streptophyta</taxon>
        <taxon>Embryophyta</taxon>
        <taxon>Tracheophyta</taxon>
        <taxon>Spermatophyta</taxon>
        <taxon>Magnoliopsida</taxon>
        <taxon>eudicotyledons</taxon>
        <taxon>Gunneridae</taxon>
        <taxon>Pentapetalae</taxon>
        <taxon>asterids</taxon>
        <taxon>Ericales</taxon>
        <taxon>Theaceae</taxon>
        <taxon>Camellia</taxon>
    </lineage>
</organism>
<comment type="caution">
    <text evidence="2">The sequence shown here is derived from an EMBL/GenBank/DDBJ whole genome shotgun (WGS) entry which is preliminary data.</text>
</comment>
<dbReference type="EMBL" id="JACBKZ010000015">
    <property type="protein sequence ID" value="KAF5930666.1"/>
    <property type="molecule type" value="Genomic_DNA"/>
</dbReference>
<evidence type="ECO:0000313" key="3">
    <source>
        <dbReference type="Proteomes" id="UP000593564"/>
    </source>
</evidence>
<sequence length="150" mass="17063">MLVLSRPPHGLCLTKSLLGVNLAPGLLVLNFSLVLVEVAQICATKKEMTPLHWILIQNQMIPHVNNYSAAPGNGGEQGLRRKIIELEVELRDVKEKLRMQQEENTDGSSRGIRKVHSEGLLMRIAGYEEEMRDAREKLRLLRRRDCQVED</sequence>
<gene>
    <name evidence="2" type="ORF">HYC85_031539</name>
</gene>